<comment type="caution">
    <text evidence="7">The sequence shown here is derived from an EMBL/GenBank/DDBJ whole genome shotgun (WGS) entry which is preliminary data.</text>
</comment>
<name>A0AAV5VVB3_9BILA</name>
<dbReference type="EMBL" id="BTSY01000004">
    <property type="protein sequence ID" value="GMT22480.1"/>
    <property type="molecule type" value="Genomic_DNA"/>
</dbReference>
<feature type="transmembrane region" description="Helical" evidence="5">
    <location>
        <begin position="94"/>
        <end position="116"/>
    </location>
</feature>
<evidence type="ECO:0000256" key="3">
    <source>
        <dbReference type="ARBA" id="ARBA00022989"/>
    </source>
</evidence>
<keyword evidence="2 5" id="KW-0812">Transmembrane</keyword>
<keyword evidence="8" id="KW-1185">Reference proteome</keyword>
<evidence type="ECO:0000256" key="5">
    <source>
        <dbReference type="SAM" id="Phobius"/>
    </source>
</evidence>
<dbReference type="PANTHER" id="PTHR46273">
    <property type="entry name" value="MYOSUPPRESSIN RECEPTOR 1, ISOFORM B-RELATED"/>
    <property type="match status" value="1"/>
</dbReference>
<dbReference type="PROSITE" id="PS50262">
    <property type="entry name" value="G_PROTEIN_RECEP_F1_2"/>
    <property type="match status" value="1"/>
</dbReference>
<evidence type="ECO:0000256" key="4">
    <source>
        <dbReference type="ARBA" id="ARBA00023136"/>
    </source>
</evidence>
<dbReference type="InterPro" id="IPR019427">
    <property type="entry name" value="7TM_GPCR_serpentine_rcpt_Srw"/>
</dbReference>
<dbReference type="PANTHER" id="PTHR46273:SF14">
    <property type="entry name" value="G-PROTEIN COUPLED RECEPTOR DMSR-1"/>
    <property type="match status" value="1"/>
</dbReference>
<keyword evidence="4 5" id="KW-0472">Membrane</keyword>
<feature type="transmembrane region" description="Helical" evidence="5">
    <location>
        <begin position="203"/>
        <end position="224"/>
    </location>
</feature>
<dbReference type="GO" id="GO:0008528">
    <property type="term" value="F:G protein-coupled peptide receptor activity"/>
    <property type="evidence" value="ECO:0007669"/>
    <property type="project" value="InterPro"/>
</dbReference>
<dbReference type="GO" id="GO:0005886">
    <property type="term" value="C:plasma membrane"/>
    <property type="evidence" value="ECO:0007669"/>
    <property type="project" value="TreeGrafter"/>
</dbReference>
<proteinExistence type="predicted"/>
<evidence type="ECO:0000259" key="6">
    <source>
        <dbReference type="PROSITE" id="PS50262"/>
    </source>
</evidence>
<gene>
    <name evidence="7" type="ORF">PFISCL1PPCAC_13777</name>
</gene>
<organism evidence="7 8">
    <name type="scientific">Pristionchus fissidentatus</name>
    <dbReference type="NCBI Taxonomy" id="1538716"/>
    <lineage>
        <taxon>Eukaryota</taxon>
        <taxon>Metazoa</taxon>
        <taxon>Ecdysozoa</taxon>
        <taxon>Nematoda</taxon>
        <taxon>Chromadorea</taxon>
        <taxon>Rhabditida</taxon>
        <taxon>Rhabditina</taxon>
        <taxon>Diplogasteromorpha</taxon>
        <taxon>Diplogasteroidea</taxon>
        <taxon>Neodiplogasteridae</taxon>
        <taxon>Pristionchus</taxon>
    </lineage>
</organism>
<evidence type="ECO:0000256" key="2">
    <source>
        <dbReference type="ARBA" id="ARBA00022692"/>
    </source>
</evidence>
<keyword evidence="3 5" id="KW-1133">Transmembrane helix</keyword>
<feature type="transmembrane region" description="Helical" evidence="5">
    <location>
        <begin position="16"/>
        <end position="39"/>
    </location>
</feature>
<feature type="domain" description="G-protein coupled receptors family 1 profile" evidence="6">
    <location>
        <begin position="31"/>
        <end position="288"/>
    </location>
</feature>
<dbReference type="AlphaFoldDB" id="A0AAV5VVB3"/>
<reference evidence="7" key="1">
    <citation type="submission" date="2023-10" db="EMBL/GenBank/DDBJ databases">
        <title>Genome assembly of Pristionchus species.</title>
        <authorList>
            <person name="Yoshida K."/>
            <person name="Sommer R.J."/>
        </authorList>
    </citation>
    <scope>NUCLEOTIDE SEQUENCE</scope>
    <source>
        <strain evidence="7">RS5133</strain>
    </source>
</reference>
<dbReference type="InterPro" id="IPR017452">
    <property type="entry name" value="GPCR_Rhodpsn_7TM"/>
</dbReference>
<evidence type="ECO:0000256" key="1">
    <source>
        <dbReference type="ARBA" id="ARBA00004370"/>
    </source>
</evidence>
<feature type="non-terminal residue" evidence="7">
    <location>
        <position position="1"/>
    </location>
</feature>
<sequence>WIRLFCSELGRLNNEFLGYFVFIVGPINVLVNCLVMFILTRKELRSTYNIVFFVMALDQTIVMGGLVATVFKTIFTVECNPQSFPLFWVYYDIVYSSIILIFRAHSTWLAVIIALMRLMSIRSNGASELHVNRALQLCAATLLFVTLANTPNFFTNTVDWVPLHYVCDADENGDVLIPITAESPNVMENDCLMLRLSCFLTGTLHNALPCILLMILTITLLAFLRKVRPSTILEPQFNFRSQDSDRTTTLMIFVMISTTITEIPLACLSLLEGFLTAKSRDEILSRIS</sequence>
<evidence type="ECO:0000313" key="8">
    <source>
        <dbReference type="Proteomes" id="UP001432322"/>
    </source>
</evidence>
<accession>A0AAV5VVB3</accession>
<feature type="non-terminal residue" evidence="7">
    <location>
        <position position="288"/>
    </location>
</feature>
<dbReference type="InterPro" id="IPR053219">
    <property type="entry name" value="GPCR_Dmsr-1"/>
</dbReference>
<dbReference type="Gene3D" id="1.20.1070.10">
    <property type="entry name" value="Rhodopsin 7-helix transmembrane proteins"/>
    <property type="match status" value="1"/>
</dbReference>
<evidence type="ECO:0000313" key="7">
    <source>
        <dbReference type="EMBL" id="GMT22480.1"/>
    </source>
</evidence>
<feature type="transmembrane region" description="Helical" evidence="5">
    <location>
        <begin position="250"/>
        <end position="271"/>
    </location>
</feature>
<dbReference type="Proteomes" id="UP001432322">
    <property type="component" value="Unassembled WGS sequence"/>
</dbReference>
<dbReference type="Pfam" id="PF10324">
    <property type="entry name" value="7TM_GPCR_Srw"/>
    <property type="match status" value="1"/>
</dbReference>
<protein>
    <recommendedName>
        <fullName evidence="6">G-protein coupled receptors family 1 profile domain-containing protein</fullName>
    </recommendedName>
</protein>
<feature type="transmembrane region" description="Helical" evidence="5">
    <location>
        <begin position="51"/>
        <end position="74"/>
    </location>
</feature>
<dbReference type="SUPFAM" id="SSF81321">
    <property type="entry name" value="Family A G protein-coupled receptor-like"/>
    <property type="match status" value="1"/>
</dbReference>
<comment type="subcellular location">
    <subcellularLocation>
        <location evidence="1">Membrane</location>
    </subcellularLocation>
</comment>